<keyword evidence="2" id="KW-1185">Reference proteome</keyword>
<accession>A0A9D4JR44</accession>
<proteinExistence type="predicted"/>
<dbReference type="EMBL" id="JAIWYP010000005">
    <property type="protein sequence ID" value="KAH3816952.1"/>
    <property type="molecule type" value="Genomic_DNA"/>
</dbReference>
<evidence type="ECO:0000313" key="1">
    <source>
        <dbReference type="EMBL" id="KAH3816952.1"/>
    </source>
</evidence>
<organism evidence="1 2">
    <name type="scientific">Dreissena polymorpha</name>
    <name type="common">Zebra mussel</name>
    <name type="synonym">Mytilus polymorpha</name>
    <dbReference type="NCBI Taxonomy" id="45954"/>
    <lineage>
        <taxon>Eukaryota</taxon>
        <taxon>Metazoa</taxon>
        <taxon>Spiralia</taxon>
        <taxon>Lophotrochozoa</taxon>
        <taxon>Mollusca</taxon>
        <taxon>Bivalvia</taxon>
        <taxon>Autobranchia</taxon>
        <taxon>Heteroconchia</taxon>
        <taxon>Euheterodonta</taxon>
        <taxon>Imparidentia</taxon>
        <taxon>Neoheterodontei</taxon>
        <taxon>Myida</taxon>
        <taxon>Dreissenoidea</taxon>
        <taxon>Dreissenidae</taxon>
        <taxon>Dreissena</taxon>
    </lineage>
</organism>
<dbReference type="AlphaFoldDB" id="A0A9D4JR44"/>
<sequence>MMIRFEDNDYGESGDYDIGDESICGNDDDVCVYLLDIACGGDSLGGDCRPGGHDDCVNI</sequence>
<reference evidence="1" key="1">
    <citation type="journal article" date="2019" name="bioRxiv">
        <title>The Genome of the Zebra Mussel, Dreissena polymorpha: A Resource for Invasive Species Research.</title>
        <authorList>
            <person name="McCartney M.A."/>
            <person name="Auch B."/>
            <person name="Kono T."/>
            <person name="Mallez S."/>
            <person name="Zhang Y."/>
            <person name="Obille A."/>
            <person name="Becker A."/>
            <person name="Abrahante J.E."/>
            <person name="Garbe J."/>
            <person name="Badalamenti J.P."/>
            <person name="Herman A."/>
            <person name="Mangelson H."/>
            <person name="Liachko I."/>
            <person name="Sullivan S."/>
            <person name="Sone E.D."/>
            <person name="Koren S."/>
            <person name="Silverstein K.A.T."/>
            <person name="Beckman K.B."/>
            <person name="Gohl D.M."/>
        </authorList>
    </citation>
    <scope>NUCLEOTIDE SEQUENCE</scope>
    <source>
        <strain evidence="1">Duluth1</strain>
        <tissue evidence="1">Whole animal</tissue>
    </source>
</reference>
<gene>
    <name evidence="1" type="ORF">DPMN_118477</name>
</gene>
<protein>
    <submittedName>
        <fullName evidence="1">Uncharacterized protein</fullName>
    </submittedName>
</protein>
<comment type="caution">
    <text evidence="1">The sequence shown here is derived from an EMBL/GenBank/DDBJ whole genome shotgun (WGS) entry which is preliminary data.</text>
</comment>
<dbReference type="Proteomes" id="UP000828390">
    <property type="component" value="Unassembled WGS sequence"/>
</dbReference>
<evidence type="ECO:0000313" key="2">
    <source>
        <dbReference type="Proteomes" id="UP000828390"/>
    </source>
</evidence>
<reference evidence="1" key="2">
    <citation type="submission" date="2020-11" db="EMBL/GenBank/DDBJ databases">
        <authorList>
            <person name="McCartney M.A."/>
            <person name="Auch B."/>
            <person name="Kono T."/>
            <person name="Mallez S."/>
            <person name="Becker A."/>
            <person name="Gohl D.M."/>
            <person name="Silverstein K.A.T."/>
            <person name="Koren S."/>
            <person name="Bechman K.B."/>
            <person name="Herman A."/>
            <person name="Abrahante J.E."/>
            <person name="Garbe J."/>
        </authorList>
    </citation>
    <scope>NUCLEOTIDE SEQUENCE</scope>
    <source>
        <strain evidence="1">Duluth1</strain>
        <tissue evidence="1">Whole animal</tissue>
    </source>
</reference>
<name>A0A9D4JR44_DREPO</name>